<feature type="region of interest" description="Disordered" evidence="1">
    <location>
        <begin position="1"/>
        <end position="21"/>
    </location>
</feature>
<evidence type="ECO:0000256" key="1">
    <source>
        <dbReference type="SAM" id="MobiDB-lite"/>
    </source>
</evidence>
<protein>
    <submittedName>
        <fullName evidence="2">Uncharacterized protein</fullName>
    </submittedName>
</protein>
<dbReference type="Proteomes" id="UP001148838">
    <property type="component" value="Unassembled WGS sequence"/>
</dbReference>
<reference evidence="2 3" key="1">
    <citation type="journal article" date="2022" name="Allergy">
        <title>Genome assembly and annotation of Periplaneta americana reveal a comprehensive cockroach allergen profile.</title>
        <authorList>
            <person name="Wang L."/>
            <person name="Xiong Q."/>
            <person name="Saelim N."/>
            <person name="Wang L."/>
            <person name="Nong W."/>
            <person name="Wan A.T."/>
            <person name="Shi M."/>
            <person name="Liu X."/>
            <person name="Cao Q."/>
            <person name="Hui J.H.L."/>
            <person name="Sookrung N."/>
            <person name="Leung T.F."/>
            <person name="Tungtrongchitr A."/>
            <person name="Tsui S.K.W."/>
        </authorList>
    </citation>
    <scope>NUCLEOTIDE SEQUENCE [LARGE SCALE GENOMIC DNA]</scope>
    <source>
        <strain evidence="2">PWHHKU_190912</strain>
    </source>
</reference>
<dbReference type="EMBL" id="JAJSOF020000011">
    <property type="protein sequence ID" value="KAJ4444524.1"/>
    <property type="molecule type" value="Genomic_DNA"/>
</dbReference>
<gene>
    <name evidence="2" type="ORF">ANN_06318</name>
</gene>
<name>A0ABQ8TD82_PERAM</name>
<organism evidence="2 3">
    <name type="scientific">Periplaneta americana</name>
    <name type="common">American cockroach</name>
    <name type="synonym">Blatta americana</name>
    <dbReference type="NCBI Taxonomy" id="6978"/>
    <lineage>
        <taxon>Eukaryota</taxon>
        <taxon>Metazoa</taxon>
        <taxon>Ecdysozoa</taxon>
        <taxon>Arthropoda</taxon>
        <taxon>Hexapoda</taxon>
        <taxon>Insecta</taxon>
        <taxon>Pterygota</taxon>
        <taxon>Neoptera</taxon>
        <taxon>Polyneoptera</taxon>
        <taxon>Dictyoptera</taxon>
        <taxon>Blattodea</taxon>
        <taxon>Blattoidea</taxon>
        <taxon>Blattidae</taxon>
        <taxon>Blattinae</taxon>
        <taxon>Periplaneta</taxon>
    </lineage>
</organism>
<proteinExistence type="predicted"/>
<sequence>MAGLCVGGSEPPGPLKATHKKHSEADNAEFVMITSTLTPQCASVSAVPCFRDHSLCLSLVQCLRKKGNNTRREGFDPVLWIELRRSSVIRTLGIRRTKDPGSIPGSGANFSPLYQYQSGLSEHLKGAAYLQGLQNTCHCSRRMYPMRRDMCFLHDGAPPPTSPLGTRKKPVWQIQEEASWLCGQAEGVVVNSSSNLERVLVFVCVRRGK</sequence>
<evidence type="ECO:0000313" key="3">
    <source>
        <dbReference type="Proteomes" id="UP001148838"/>
    </source>
</evidence>
<comment type="caution">
    <text evidence="2">The sequence shown here is derived from an EMBL/GenBank/DDBJ whole genome shotgun (WGS) entry which is preliminary data.</text>
</comment>
<accession>A0ABQ8TD82</accession>
<keyword evidence="3" id="KW-1185">Reference proteome</keyword>
<evidence type="ECO:0000313" key="2">
    <source>
        <dbReference type="EMBL" id="KAJ4444524.1"/>
    </source>
</evidence>